<evidence type="ECO:0000256" key="4">
    <source>
        <dbReference type="ARBA" id="ARBA00023027"/>
    </source>
</evidence>
<keyword evidence="8" id="KW-1185">Reference proteome</keyword>
<dbReference type="Pfam" id="PF00644">
    <property type="entry name" value="PARP"/>
    <property type="match status" value="1"/>
</dbReference>
<evidence type="ECO:0000256" key="2">
    <source>
        <dbReference type="ARBA" id="ARBA00022679"/>
    </source>
</evidence>
<evidence type="ECO:0000259" key="6">
    <source>
        <dbReference type="Pfam" id="PF00644"/>
    </source>
</evidence>
<feature type="domain" description="PARP catalytic" evidence="6">
    <location>
        <begin position="1120"/>
        <end position="1177"/>
    </location>
</feature>
<dbReference type="SUPFAM" id="SSF56399">
    <property type="entry name" value="ADP-ribosylation"/>
    <property type="match status" value="1"/>
</dbReference>
<keyword evidence="1" id="KW-0328">Glycosyltransferase</keyword>
<dbReference type="GO" id="GO:0016779">
    <property type="term" value="F:nucleotidyltransferase activity"/>
    <property type="evidence" value="ECO:0007669"/>
    <property type="project" value="UniProtKB-KW"/>
</dbReference>
<dbReference type="AlphaFoldDB" id="A0A8H3EPJ0"/>
<dbReference type="InterPro" id="IPR051838">
    <property type="entry name" value="ARTD_PARP"/>
</dbReference>
<evidence type="ECO:0000256" key="1">
    <source>
        <dbReference type="ARBA" id="ARBA00022676"/>
    </source>
</evidence>
<organism evidence="7 8">
    <name type="scientific">Alectoria fallacina</name>
    <dbReference type="NCBI Taxonomy" id="1903189"/>
    <lineage>
        <taxon>Eukaryota</taxon>
        <taxon>Fungi</taxon>
        <taxon>Dikarya</taxon>
        <taxon>Ascomycota</taxon>
        <taxon>Pezizomycotina</taxon>
        <taxon>Lecanoromycetes</taxon>
        <taxon>OSLEUM clade</taxon>
        <taxon>Lecanoromycetidae</taxon>
        <taxon>Lecanorales</taxon>
        <taxon>Lecanorineae</taxon>
        <taxon>Parmeliaceae</taxon>
        <taxon>Alectoria</taxon>
    </lineage>
</organism>
<evidence type="ECO:0000256" key="5">
    <source>
        <dbReference type="SAM" id="MobiDB-lite"/>
    </source>
</evidence>
<dbReference type="PANTHER" id="PTHR21328">
    <property type="entry name" value="POLY ADP-RIBOSE POLYMERASE FAMILY, MEMBER PARP"/>
    <property type="match status" value="1"/>
</dbReference>
<evidence type="ECO:0000256" key="3">
    <source>
        <dbReference type="ARBA" id="ARBA00022695"/>
    </source>
</evidence>
<sequence length="1255" mass="140137">MFGMKIKGRESDAWHKKINDTVGPRKPTDADFPWTALQNHTGYYMKKKGKLSQTQIDERLLALIQKHPSKEVAIAACAHVISTRSIRNLLVNDHRVELDSTFELQDYLQVIVATNHVNAGAVSDIESQWARCLLEHAAAGGPSRTLAQQLHDVLSLLPARVSPDLLLQDDISRLATSVCTDFAKQLENLRHKNQWMDAHTAVGWLSTVTTSNSTLQTGTRNLLDNHFPTWGAWAAWRPNIPRLRARKNNVTFAEPSLGEILCIGRTGLYEYNFACSAGHEYTALLTHFCEHKISNEVLQMLEDVQILGKPTFTTVILQCLTDHEQNTTHQGMNGIRQLLPALNDPRYVRELQCTLLIQLDARNQWLAAAMDLLVFYCELQEQTWLLVHLDRSVQQFIASGPSLTTKIQTLGVVRKSVRSTTASTPTSLSSQIDAYCKTQLIPGGTTDPNFCRLVETLIYLWQQNPDENRRELALLIADLPNTGCQFRWDCLTDITTLSDFWIITTLRALLHDESPDLGCFALLRLLASEDEPVILERWRKVLSFAIEKQHETLLHHAVTHLTTDMWFKLLGRIRVVYKRSDVIGERLYPRLFNLELHKWSQQIADYIPTLMRLESVLKHGPAMQMLLLGSTSSNNCQLLRVLDFVENSKSIFHTKLMDIITALLHIRKVEVIEDVLSVVSEASSKGAEACLRVLDSRCHVSQEMTEVVLATNLRAGDISEPDRLALRKVSRFFGINLDAEGYPSEAILKEAAKRLCEQYLRLMMEARRLESLRLSLQAVTPERISELLVRLQIEAPSALDDALASLPSTLGSLVERLSKNEVELQFPATELTKLQRFAIGAEDAEIFLVRLTLGHDGKPVKFCVHLSAESSDQTNSKSSSNGKGHTSWGVFSSDRPPHEQYCNGRPNRGVYQLSRMLWHHLRYDFISLEQTHAHMTSKLSRFGQGCVVCGLGQRRLRRTTICPSLDCQRIFSQAHVEIQLAEIWQDPPVMDLLLSMVHATASTGKLDLLTNCPASDAFAVVSMVDALPAIPTLAKHLKYCLNVHGNKFRLAQALVGYCTQYVDAASLGPGLLWACISYRGFLVSATGPQRIPSFGSNQFLLANTAPDLELAFSRHMPTPQSPAQILFHGTSLDRLHAILCQGLRVQSGTALQRHGAAHGAGIYMADEPSLAWGYATATSGGWKSSKLKDMKLLLGCELAGPKPQAPYSGIYVITDATKLAVRYIFLLGTTATMPAAKDVRLPMASVFRSLRSGTL</sequence>
<proteinExistence type="predicted"/>
<dbReference type="EMBL" id="CAJPDR010000017">
    <property type="protein sequence ID" value="CAF9906621.1"/>
    <property type="molecule type" value="Genomic_DNA"/>
</dbReference>
<keyword evidence="3" id="KW-0548">Nucleotidyltransferase</keyword>
<name>A0A8H3EPJ0_9LECA</name>
<gene>
    <name evidence="7" type="ORF">ALECFALPRED_002465</name>
</gene>
<protein>
    <recommendedName>
        <fullName evidence="6">PARP catalytic domain-containing protein</fullName>
    </recommendedName>
</protein>
<dbReference type="GO" id="GO:0003950">
    <property type="term" value="F:NAD+ poly-ADP-ribosyltransferase activity"/>
    <property type="evidence" value="ECO:0007669"/>
    <property type="project" value="InterPro"/>
</dbReference>
<evidence type="ECO:0000313" key="8">
    <source>
        <dbReference type="Proteomes" id="UP000664203"/>
    </source>
</evidence>
<dbReference type="Gene3D" id="3.90.228.10">
    <property type="match status" value="1"/>
</dbReference>
<evidence type="ECO:0000313" key="7">
    <source>
        <dbReference type="EMBL" id="CAF9906621.1"/>
    </source>
</evidence>
<reference evidence="7" key="1">
    <citation type="submission" date="2021-03" db="EMBL/GenBank/DDBJ databases">
        <authorList>
            <person name="Tagirdzhanova G."/>
        </authorList>
    </citation>
    <scope>NUCLEOTIDE SEQUENCE</scope>
</reference>
<keyword evidence="4" id="KW-0520">NAD</keyword>
<keyword evidence="2" id="KW-0808">Transferase</keyword>
<comment type="caution">
    <text evidence="7">The sequence shown here is derived from an EMBL/GenBank/DDBJ whole genome shotgun (WGS) entry which is preliminary data.</text>
</comment>
<dbReference type="OrthoDB" id="109543at2759"/>
<dbReference type="InterPro" id="IPR012317">
    <property type="entry name" value="Poly(ADP-ribose)pol_cat_dom"/>
</dbReference>
<dbReference type="Proteomes" id="UP000664203">
    <property type="component" value="Unassembled WGS sequence"/>
</dbReference>
<feature type="compositionally biased region" description="Low complexity" evidence="5">
    <location>
        <begin position="871"/>
        <end position="880"/>
    </location>
</feature>
<feature type="region of interest" description="Disordered" evidence="5">
    <location>
        <begin position="871"/>
        <end position="892"/>
    </location>
</feature>
<accession>A0A8H3EPJ0</accession>